<organism evidence="4 5">
    <name type="scientific">Echinococcus granulosus</name>
    <name type="common">Hydatid tapeworm</name>
    <dbReference type="NCBI Taxonomy" id="6210"/>
    <lineage>
        <taxon>Eukaryota</taxon>
        <taxon>Metazoa</taxon>
        <taxon>Spiralia</taxon>
        <taxon>Lophotrochozoa</taxon>
        <taxon>Platyhelminthes</taxon>
        <taxon>Cestoda</taxon>
        <taxon>Eucestoda</taxon>
        <taxon>Cyclophyllidea</taxon>
        <taxon>Taeniidae</taxon>
        <taxon>Echinococcus</taxon>
        <taxon>Echinococcus granulosus group</taxon>
    </lineage>
</organism>
<dbReference type="STRING" id="6210.W6U2T5"/>
<dbReference type="GO" id="GO:0005634">
    <property type="term" value="C:nucleus"/>
    <property type="evidence" value="ECO:0007669"/>
    <property type="project" value="TreeGrafter"/>
</dbReference>
<dbReference type="CTD" id="36345441"/>
<dbReference type="RefSeq" id="XP_024346611.1">
    <property type="nucleotide sequence ID" value="XM_024498975.1"/>
</dbReference>
<gene>
    <name evidence="4" type="ORF">EGR_09726</name>
</gene>
<dbReference type="OrthoDB" id="440566at2759"/>
<accession>W6U2T5</accession>
<comment type="caution">
    <text evidence="4">The sequence shown here is derived from an EMBL/GenBank/DDBJ whole genome shotgun (WGS) entry which is preliminary data.</text>
</comment>
<proteinExistence type="inferred from homology"/>
<evidence type="ECO:0000313" key="4">
    <source>
        <dbReference type="EMBL" id="EUB55415.1"/>
    </source>
</evidence>
<dbReference type="Proteomes" id="UP000019149">
    <property type="component" value="Unassembled WGS sequence"/>
</dbReference>
<feature type="region of interest" description="Disordered" evidence="3">
    <location>
        <begin position="261"/>
        <end position="280"/>
    </location>
</feature>
<evidence type="ECO:0000256" key="3">
    <source>
        <dbReference type="SAM" id="MobiDB-lite"/>
    </source>
</evidence>
<name>W6U2T5_ECHGR</name>
<comment type="similarity">
    <text evidence="1">Belongs to the SAP18 family.</text>
</comment>
<sequence>MVVYPRIMSVTYTAKWDVSPDSRRVRHGRQNVSPLPPATTGPVPETRRVFLKRKPSTSLDQPGSNFVARTMKDVLKNGDTSDRDSVAKRQRSSIVVVPSATSPKPSIDRRTVCPILVRVFYSTDGRHTPLSSFSSGKFPPSELHINTWLDVNLKDLSHEVLYAVKTLPGGPITNRRQPLRLGRTTRFHFASIYPDPIQRGSYRKRDLGSYIIHPRVINDEEEKDVTGDGDVTLESKHFQIGDYLDVAISTFDEMRGSLGEEGNRTNYNRRTHDRSEAIRF</sequence>
<dbReference type="EMBL" id="APAU02000163">
    <property type="protein sequence ID" value="EUB55415.1"/>
    <property type="molecule type" value="Genomic_DNA"/>
</dbReference>
<dbReference type="InterPro" id="IPR042534">
    <property type="entry name" value="SAP18_sf"/>
</dbReference>
<dbReference type="GO" id="GO:0003714">
    <property type="term" value="F:transcription corepressor activity"/>
    <property type="evidence" value="ECO:0007669"/>
    <property type="project" value="TreeGrafter"/>
</dbReference>
<dbReference type="Gene3D" id="3.10.20.550">
    <property type="entry name" value="ASAP complex, SAP18 subunit"/>
    <property type="match status" value="1"/>
</dbReference>
<dbReference type="PANTHER" id="PTHR13082">
    <property type="entry name" value="SAP18"/>
    <property type="match status" value="1"/>
</dbReference>
<dbReference type="PANTHER" id="PTHR13082:SF0">
    <property type="entry name" value="HISTONE DEACETYLASE COMPLEX SUBUNIT SAP18"/>
    <property type="match status" value="1"/>
</dbReference>
<evidence type="ECO:0000256" key="2">
    <source>
        <dbReference type="ARBA" id="ARBA00030511"/>
    </source>
</evidence>
<evidence type="ECO:0000313" key="5">
    <source>
        <dbReference type="Proteomes" id="UP000019149"/>
    </source>
</evidence>
<dbReference type="InterPro" id="IPR010516">
    <property type="entry name" value="SAP18"/>
</dbReference>
<dbReference type="KEGG" id="egl:EGR_09726"/>
<evidence type="ECO:0000256" key="1">
    <source>
        <dbReference type="ARBA" id="ARBA00009143"/>
    </source>
</evidence>
<dbReference type="AlphaFoldDB" id="W6U2T5"/>
<feature type="region of interest" description="Disordered" evidence="3">
    <location>
        <begin position="23"/>
        <end position="45"/>
    </location>
</feature>
<dbReference type="Pfam" id="PF06487">
    <property type="entry name" value="SAP18"/>
    <property type="match status" value="1"/>
</dbReference>
<reference evidence="4 5" key="1">
    <citation type="journal article" date="2013" name="Nat. Genet.">
        <title>The genome of the hydatid tapeworm Echinococcus granulosus.</title>
        <authorList>
            <person name="Zheng H."/>
            <person name="Zhang W."/>
            <person name="Zhang L."/>
            <person name="Zhang Z."/>
            <person name="Li J."/>
            <person name="Lu G."/>
            <person name="Zhu Y."/>
            <person name="Wang Y."/>
            <person name="Huang Y."/>
            <person name="Liu J."/>
            <person name="Kang H."/>
            <person name="Chen J."/>
            <person name="Wang L."/>
            <person name="Chen A."/>
            <person name="Yu S."/>
            <person name="Gao Z."/>
            <person name="Jin L."/>
            <person name="Gu W."/>
            <person name="Wang Z."/>
            <person name="Zhao L."/>
            <person name="Shi B."/>
            <person name="Wen H."/>
            <person name="Lin R."/>
            <person name="Jones M.K."/>
            <person name="Brejova B."/>
            <person name="Vinar T."/>
            <person name="Zhao G."/>
            <person name="McManus D.P."/>
            <person name="Chen Z."/>
            <person name="Zhou Y."/>
            <person name="Wang S."/>
        </authorList>
    </citation>
    <scope>NUCLEOTIDE SEQUENCE [LARGE SCALE GENOMIC DNA]</scope>
</reference>
<dbReference type="OMA" id="LHINTWL"/>
<keyword evidence="5" id="KW-1185">Reference proteome</keyword>
<dbReference type="GeneID" id="36345441"/>
<protein>
    <recommendedName>
        <fullName evidence="2">18 kDa Sin3-associated polypeptide</fullName>
    </recommendedName>
</protein>